<feature type="domain" description="Carrier" evidence="1">
    <location>
        <begin position="10"/>
        <end position="71"/>
    </location>
</feature>
<proteinExistence type="predicted"/>
<reference evidence="2 3" key="1">
    <citation type="journal article" date="2020" name="Sci. Rep.">
        <title>A novel cyanobacterial geosmin producer, revising GeoA distribution and dispersion patterns in Bacteria.</title>
        <authorList>
            <person name="Churro C."/>
            <person name="Semedo-Aguiar A.P."/>
            <person name="Silva A.D."/>
            <person name="Pereira-Leal J.B."/>
            <person name="Leite R.B."/>
        </authorList>
    </citation>
    <scope>NUCLEOTIDE SEQUENCE [LARGE SCALE GENOMIC DNA]</scope>
    <source>
        <strain evidence="2 3">IPMA8</strain>
    </source>
</reference>
<evidence type="ECO:0000313" key="3">
    <source>
        <dbReference type="Proteomes" id="UP000702425"/>
    </source>
</evidence>
<gene>
    <name evidence="2" type="primary">acpP_1</name>
    <name evidence="2" type="ORF">E5S67_02664</name>
</gene>
<dbReference type="InterPro" id="IPR036736">
    <property type="entry name" value="ACP-like_sf"/>
</dbReference>
<dbReference type="SUPFAM" id="SSF47336">
    <property type="entry name" value="ACP-like"/>
    <property type="match status" value="1"/>
</dbReference>
<evidence type="ECO:0000259" key="1">
    <source>
        <dbReference type="Pfam" id="PF00550"/>
    </source>
</evidence>
<dbReference type="Gene3D" id="1.10.1200.10">
    <property type="entry name" value="ACP-like"/>
    <property type="match status" value="1"/>
</dbReference>
<keyword evidence="3" id="KW-1185">Reference proteome</keyword>
<dbReference type="Pfam" id="PF00550">
    <property type="entry name" value="PP-binding"/>
    <property type="match status" value="1"/>
</dbReference>
<dbReference type="Proteomes" id="UP000702425">
    <property type="component" value="Unassembled WGS sequence"/>
</dbReference>
<accession>A0ABX2CZA7</accession>
<comment type="caution">
    <text evidence="2">The sequence shown here is derived from an EMBL/GenBank/DDBJ whole genome shotgun (WGS) entry which is preliminary data.</text>
</comment>
<dbReference type="EMBL" id="SRRZ01000043">
    <property type="protein sequence ID" value="NQE34935.1"/>
    <property type="molecule type" value="Genomic_DNA"/>
</dbReference>
<name>A0ABX2CZA7_9CYAN</name>
<dbReference type="InterPro" id="IPR009081">
    <property type="entry name" value="PP-bd_ACP"/>
</dbReference>
<dbReference type="RefSeq" id="WP_333191953.1">
    <property type="nucleotide sequence ID" value="NZ_CAWPPK010000256.1"/>
</dbReference>
<organism evidence="2 3">
    <name type="scientific">Microcoleus asticus IPMA8</name>
    <dbReference type="NCBI Taxonomy" id="2563858"/>
    <lineage>
        <taxon>Bacteria</taxon>
        <taxon>Bacillati</taxon>
        <taxon>Cyanobacteriota</taxon>
        <taxon>Cyanophyceae</taxon>
        <taxon>Oscillatoriophycideae</taxon>
        <taxon>Oscillatoriales</taxon>
        <taxon>Microcoleaceae</taxon>
        <taxon>Microcoleus</taxon>
        <taxon>Microcoleus asticus</taxon>
    </lineage>
</organism>
<sequence length="82" mass="9283">MRSQKAMDTLKEILANLGIPEESLHQDTLLRENLQLDSVETVQVALELKRRLGVNLKLGTRQDMTLAQICNEIETAMPAEHK</sequence>
<evidence type="ECO:0000313" key="2">
    <source>
        <dbReference type="EMBL" id="NQE34935.1"/>
    </source>
</evidence>
<protein>
    <submittedName>
        <fullName evidence="2">Acyl carrier protein</fullName>
    </submittedName>
</protein>